<evidence type="ECO:0000313" key="3">
    <source>
        <dbReference type="Proteomes" id="UP000002725"/>
    </source>
</evidence>
<reference evidence="2" key="1">
    <citation type="submission" date="2008-06" db="EMBL/GenBank/DDBJ databases">
        <title>Complete sequence of chromosome of Prosthecochloris aestuarii DSM 271.</title>
        <authorList>
            <consortium name="US DOE Joint Genome Institute"/>
            <person name="Lucas S."/>
            <person name="Copeland A."/>
            <person name="Lapidus A."/>
            <person name="Glavina del Rio T."/>
            <person name="Dalin E."/>
            <person name="Tice H."/>
            <person name="Bruce D."/>
            <person name="Goodwin L."/>
            <person name="Pitluck S."/>
            <person name="Schmutz J."/>
            <person name="Larimer F."/>
            <person name="Land M."/>
            <person name="Hauser L."/>
            <person name="Kyrpides N."/>
            <person name="Anderson I."/>
            <person name="Liu Z."/>
            <person name="Li T."/>
            <person name="Zhao F."/>
            <person name="Overmann J."/>
            <person name="Bryant D.A."/>
            <person name="Richardson P."/>
        </authorList>
    </citation>
    <scope>NUCLEOTIDE SEQUENCE [LARGE SCALE GENOMIC DNA]</scope>
    <source>
        <strain evidence="2">DSM 271</strain>
    </source>
</reference>
<proteinExistence type="predicted"/>
<feature type="compositionally biased region" description="Basic and acidic residues" evidence="1">
    <location>
        <begin position="68"/>
        <end position="79"/>
    </location>
</feature>
<dbReference type="Proteomes" id="UP000002725">
    <property type="component" value="Chromosome"/>
</dbReference>
<dbReference type="HOGENOM" id="CLU_2509984_0_0_10"/>
<sequence>MQQQQVIWNLRLYGDSGGPTSISCAAWLHHGLTPASAPSWHTIIGEAVPIWTQPGTARNVRKQALDGSRQKTGEVRKSGEIGSAR</sequence>
<protein>
    <submittedName>
        <fullName evidence="2">Uncharacterized protein</fullName>
    </submittedName>
</protein>
<name>B4S634_PROA2</name>
<feature type="region of interest" description="Disordered" evidence="1">
    <location>
        <begin position="62"/>
        <end position="85"/>
    </location>
</feature>
<evidence type="ECO:0000313" key="2">
    <source>
        <dbReference type="EMBL" id="ACF45685.1"/>
    </source>
</evidence>
<gene>
    <name evidence="2" type="ordered locus">Paes_0631</name>
</gene>
<accession>B4S634</accession>
<dbReference type="KEGG" id="paa:Paes_0631"/>
<dbReference type="AlphaFoldDB" id="B4S634"/>
<dbReference type="EMBL" id="CP001108">
    <property type="protein sequence ID" value="ACF45685.1"/>
    <property type="molecule type" value="Genomic_DNA"/>
</dbReference>
<keyword evidence="3" id="KW-1185">Reference proteome</keyword>
<evidence type="ECO:0000256" key="1">
    <source>
        <dbReference type="SAM" id="MobiDB-lite"/>
    </source>
</evidence>
<organism evidence="2 3">
    <name type="scientific">Prosthecochloris aestuarii (strain DSM 271 / SK 413)</name>
    <dbReference type="NCBI Taxonomy" id="290512"/>
    <lineage>
        <taxon>Bacteria</taxon>
        <taxon>Pseudomonadati</taxon>
        <taxon>Chlorobiota</taxon>
        <taxon>Chlorobiia</taxon>
        <taxon>Chlorobiales</taxon>
        <taxon>Chlorobiaceae</taxon>
        <taxon>Prosthecochloris</taxon>
    </lineage>
</organism>